<dbReference type="PANTHER" id="PTHR42790:SF19">
    <property type="entry name" value="KYNURENINE_ALPHA-AMINOADIPATE AMINOTRANSFERASE, MITOCHONDRIAL"/>
    <property type="match status" value="1"/>
</dbReference>
<dbReference type="InterPro" id="IPR015422">
    <property type="entry name" value="PyrdxlP-dep_Trfase_small"/>
</dbReference>
<evidence type="ECO:0000256" key="6">
    <source>
        <dbReference type="ARBA" id="ARBA00022898"/>
    </source>
</evidence>
<comment type="subunit">
    <text evidence="3">Homodimer.</text>
</comment>
<keyword evidence="5 8" id="KW-0808">Transferase</keyword>
<reference evidence="8" key="1">
    <citation type="submission" date="2019-08" db="EMBL/GenBank/DDBJ databases">
        <authorList>
            <person name="Kucharzyk K."/>
            <person name="Murdoch R.W."/>
            <person name="Higgins S."/>
            <person name="Loffler F."/>
        </authorList>
    </citation>
    <scope>NUCLEOTIDE SEQUENCE</scope>
</reference>
<evidence type="ECO:0000259" key="7">
    <source>
        <dbReference type="Pfam" id="PF00155"/>
    </source>
</evidence>
<dbReference type="InterPro" id="IPR015421">
    <property type="entry name" value="PyrdxlP-dep_Trfase_major"/>
</dbReference>
<dbReference type="InterPro" id="IPR050859">
    <property type="entry name" value="Class-I_PLP-dep_aminotransf"/>
</dbReference>
<dbReference type="InterPro" id="IPR015424">
    <property type="entry name" value="PyrdxlP-dep_Trfase"/>
</dbReference>
<feature type="domain" description="Aminotransferase class I/classII large" evidence="7">
    <location>
        <begin position="45"/>
        <end position="384"/>
    </location>
</feature>
<keyword evidence="6" id="KW-0663">Pyridoxal phosphate</keyword>
<protein>
    <submittedName>
        <fullName evidence="8">2-aminoadipate transaminase</fullName>
        <ecNumber evidence="8">2.6.1.39</ecNumber>
    </submittedName>
</protein>
<proteinExistence type="inferred from homology"/>
<evidence type="ECO:0000256" key="4">
    <source>
        <dbReference type="ARBA" id="ARBA00022576"/>
    </source>
</evidence>
<dbReference type="CDD" id="cd00609">
    <property type="entry name" value="AAT_like"/>
    <property type="match status" value="1"/>
</dbReference>
<dbReference type="FunFam" id="3.40.640.10:FF:000053">
    <property type="entry name" value="Aminotransferase, class I"/>
    <property type="match status" value="1"/>
</dbReference>
<name>A0A644V247_9ZZZZ</name>
<dbReference type="Pfam" id="PF00155">
    <property type="entry name" value="Aminotran_1_2"/>
    <property type="match status" value="1"/>
</dbReference>
<dbReference type="GO" id="GO:0030170">
    <property type="term" value="F:pyridoxal phosphate binding"/>
    <property type="evidence" value="ECO:0007669"/>
    <property type="project" value="InterPro"/>
</dbReference>
<dbReference type="AlphaFoldDB" id="A0A644V247"/>
<evidence type="ECO:0000256" key="3">
    <source>
        <dbReference type="ARBA" id="ARBA00011738"/>
    </source>
</evidence>
<comment type="cofactor">
    <cofactor evidence="1">
        <name>pyridoxal 5'-phosphate</name>
        <dbReference type="ChEBI" id="CHEBI:597326"/>
    </cofactor>
</comment>
<sequence>MTRFSSSVNSLRSSEIRDLMSLANKPDVILFSGGMPDNNLFPLHQIDEIYNNLTEKEKQIAMQYGPTSGIPELLTSLKAFLKKKGLPVDENKLMITTGSLQAINILAKAFIDPGDTIVVENPCFIGAISAFKSYQANIVSVPLTAHGIDLEQLKETLANAEQKPKFVYLTPNFHNPAGTLYTLETKRALIEILSNQDIPLIEDDAYSDLWYYEEDKEHLTTIKAMNPTGIDVCYTGSFSKILGPGLRLGWMLVPEHIYQKCELIKQAVDACSPSFTQMLAHKFVESGAVYNYIDDVRIQYKQRAETMVAALQKNLPEGITFTAPRGGFYIWLQLPENIDSTEILKKAIEKGVVFVSGKTFDPHGVKNNNLRLSFCNTPVDKINEGIPLVAEAIKDEIKRRSFRRVQMQDTEIEDEGTGVRD</sequence>
<comment type="similarity">
    <text evidence="2">Belongs to the class-I pyridoxal-phosphate-dependent aminotransferase family.</text>
</comment>
<dbReference type="InterPro" id="IPR004839">
    <property type="entry name" value="Aminotransferase_I/II_large"/>
</dbReference>
<dbReference type="GO" id="GO:1901605">
    <property type="term" value="P:alpha-amino acid metabolic process"/>
    <property type="evidence" value="ECO:0007669"/>
    <property type="project" value="TreeGrafter"/>
</dbReference>
<keyword evidence="4 8" id="KW-0032">Aminotransferase</keyword>
<gene>
    <name evidence="8" type="primary">lysN_4</name>
    <name evidence="8" type="ORF">SDC9_30939</name>
</gene>
<dbReference type="GO" id="GO:0047536">
    <property type="term" value="F:2-aminoadipate transaminase activity"/>
    <property type="evidence" value="ECO:0007669"/>
    <property type="project" value="UniProtKB-EC"/>
</dbReference>
<comment type="caution">
    <text evidence="8">The sequence shown here is derived from an EMBL/GenBank/DDBJ whole genome shotgun (WGS) entry which is preliminary data.</text>
</comment>
<dbReference type="SUPFAM" id="SSF53383">
    <property type="entry name" value="PLP-dependent transferases"/>
    <property type="match status" value="1"/>
</dbReference>
<dbReference type="PANTHER" id="PTHR42790">
    <property type="entry name" value="AMINOTRANSFERASE"/>
    <property type="match status" value="1"/>
</dbReference>
<dbReference type="Gene3D" id="3.40.640.10">
    <property type="entry name" value="Type I PLP-dependent aspartate aminotransferase-like (Major domain)"/>
    <property type="match status" value="1"/>
</dbReference>
<evidence type="ECO:0000256" key="1">
    <source>
        <dbReference type="ARBA" id="ARBA00001933"/>
    </source>
</evidence>
<organism evidence="8">
    <name type="scientific">bioreactor metagenome</name>
    <dbReference type="NCBI Taxonomy" id="1076179"/>
    <lineage>
        <taxon>unclassified sequences</taxon>
        <taxon>metagenomes</taxon>
        <taxon>ecological metagenomes</taxon>
    </lineage>
</organism>
<dbReference type="EC" id="2.6.1.39" evidence="8"/>
<evidence type="ECO:0000256" key="2">
    <source>
        <dbReference type="ARBA" id="ARBA00007441"/>
    </source>
</evidence>
<accession>A0A644V247</accession>
<dbReference type="Gene3D" id="3.90.1150.10">
    <property type="entry name" value="Aspartate Aminotransferase, domain 1"/>
    <property type="match status" value="1"/>
</dbReference>
<evidence type="ECO:0000256" key="5">
    <source>
        <dbReference type="ARBA" id="ARBA00022679"/>
    </source>
</evidence>
<dbReference type="EMBL" id="VSSQ01000198">
    <property type="protein sequence ID" value="MPL84973.1"/>
    <property type="molecule type" value="Genomic_DNA"/>
</dbReference>
<evidence type="ECO:0000313" key="8">
    <source>
        <dbReference type="EMBL" id="MPL84973.1"/>
    </source>
</evidence>